<dbReference type="STRING" id="395961.Cyan7425_2121"/>
<evidence type="ECO:0000256" key="4">
    <source>
        <dbReference type="ARBA" id="ARBA00023157"/>
    </source>
</evidence>
<evidence type="ECO:0000313" key="9">
    <source>
        <dbReference type="EMBL" id="ACL44482.1"/>
    </source>
</evidence>
<evidence type="ECO:0000256" key="6">
    <source>
        <dbReference type="PIRNR" id="PIRNR000077"/>
    </source>
</evidence>
<gene>
    <name evidence="9" type="ordered locus">Cyan7425_2121</name>
</gene>
<reference evidence="9" key="1">
    <citation type="submission" date="2009-01" db="EMBL/GenBank/DDBJ databases">
        <title>Complete sequence of chromosome Cyanothece sp. PCC 7425.</title>
        <authorList>
            <consortium name="US DOE Joint Genome Institute"/>
            <person name="Lucas S."/>
            <person name="Copeland A."/>
            <person name="Lapidus A."/>
            <person name="Glavina del Rio T."/>
            <person name="Dalin E."/>
            <person name="Tice H."/>
            <person name="Bruce D."/>
            <person name="Goodwin L."/>
            <person name="Pitluck S."/>
            <person name="Sims D."/>
            <person name="Meineke L."/>
            <person name="Brettin T."/>
            <person name="Detter J.C."/>
            <person name="Han C."/>
            <person name="Larimer F."/>
            <person name="Land M."/>
            <person name="Hauser L."/>
            <person name="Kyrpides N."/>
            <person name="Ovchinnikova G."/>
            <person name="Liberton M."/>
            <person name="Stoeckel J."/>
            <person name="Banerjee A."/>
            <person name="Singh A."/>
            <person name="Page L."/>
            <person name="Sato H."/>
            <person name="Zhao L."/>
            <person name="Sherman L."/>
            <person name="Pakrasi H."/>
            <person name="Richardson P."/>
        </authorList>
    </citation>
    <scope>NUCLEOTIDE SEQUENCE</scope>
    <source>
        <strain evidence="9">PCC 7425</strain>
    </source>
</reference>
<feature type="domain" description="Thioredoxin" evidence="8">
    <location>
        <begin position="1"/>
        <end position="108"/>
    </location>
</feature>
<dbReference type="PROSITE" id="PS51352">
    <property type="entry name" value="THIOREDOXIN_2"/>
    <property type="match status" value="1"/>
</dbReference>
<keyword evidence="3" id="KW-0249">Electron transport</keyword>
<dbReference type="eggNOG" id="COG3118">
    <property type="taxonomic scope" value="Bacteria"/>
</dbReference>
<name>B8HUD7_CYAP4</name>
<dbReference type="Pfam" id="PF00085">
    <property type="entry name" value="Thioredoxin"/>
    <property type="match status" value="1"/>
</dbReference>
<dbReference type="KEGG" id="cyn:Cyan7425_2121"/>
<evidence type="ECO:0000256" key="3">
    <source>
        <dbReference type="ARBA" id="ARBA00022982"/>
    </source>
</evidence>
<dbReference type="FunFam" id="3.40.30.10:FF:000001">
    <property type="entry name" value="Thioredoxin"/>
    <property type="match status" value="1"/>
</dbReference>
<dbReference type="PROSITE" id="PS00194">
    <property type="entry name" value="THIOREDOXIN_1"/>
    <property type="match status" value="1"/>
</dbReference>
<dbReference type="PIRSF" id="PIRSF000077">
    <property type="entry name" value="Thioredoxin"/>
    <property type="match status" value="1"/>
</dbReference>
<evidence type="ECO:0000259" key="8">
    <source>
        <dbReference type="PROSITE" id="PS51352"/>
    </source>
</evidence>
<organism evidence="9">
    <name type="scientific">Cyanothece sp. (strain PCC 7425 / ATCC 29141)</name>
    <dbReference type="NCBI Taxonomy" id="395961"/>
    <lineage>
        <taxon>Bacteria</taxon>
        <taxon>Bacillati</taxon>
        <taxon>Cyanobacteriota</taxon>
        <taxon>Cyanophyceae</taxon>
        <taxon>Gomontiellales</taxon>
        <taxon>Cyanothecaceae</taxon>
        <taxon>Cyanothece</taxon>
    </lineage>
</organism>
<comment type="similarity">
    <text evidence="1 6">Belongs to the thioredoxin family.</text>
</comment>
<accession>B8HUD7</accession>
<dbReference type="PANTHER" id="PTHR45663">
    <property type="entry name" value="GEO12009P1"/>
    <property type="match status" value="1"/>
</dbReference>
<protein>
    <recommendedName>
        <fullName evidence="6">Thioredoxin</fullName>
    </recommendedName>
</protein>
<keyword evidence="4 7" id="KW-1015">Disulfide bond</keyword>
<evidence type="ECO:0000256" key="5">
    <source>
        <dbReference type="ARBA" id="ARBA00023284"/>
    </source>
</evidence>
<dbReference type="EMBL" id="CP001344">
    <property type="protein sequence ID" value="ACL44482.1"/>
    <property type="molecule type" value="Genomic_DNA"/>
</dbReference>
<dbReference type="InterPro" id="IPR017937">
    <property type="entry name" value="Thioredoxin_CS"/>
</dbReference>
<dbReference type="AlphaFoldDB" id="B8HUD7"/>
<dbReference type="PANTHER" id="PTHR45663:SF11">
    <property type="entry name" value="GEO12009P1"/>
    <property type="match status" value="1"/>
</dbReference>
<dbReference type="InterPro" id="IPR005746">
    <property type="entry name" value="Thioredoxin"/>
</dbReference>
<dbReference type="PRINTS" id="PR00421">
    <property type="entry name" value="THIOREDOXIN"/>
</dbReference>
<dbReference type="GO" id="GO:0015035">
    <property type="term" value="F:protein-disulfide reductase activity"/>
    <property type="evidence" value="ECO:0007669"/>
    <property type="project" value="InterPro"/>
</dbReference>
<dbReference type="InterPro" id="IPR013766">
    <property type="entry name" value="Thioredoxin_domain"/>
</dbReference>
<feature type="disulfide bond" description="Redox-active" evidence="7">
    <location>
        <begin position="32"/>
        <end position="35"/>
    </location>
</feature>
<sequence>MSSVITITDQEFEAEVIQAGQPVLVYFWAPWCGPCRLMPPVLESLGTDYSDRLKIVKMEVDPNPVAVANYKVQGVPAFRLFQQGKLLSALEGAMTRPKLEELLKQHFNFVEG</sequence>
<dbReference type="GO" id="GO:0045454">
    <property type="term" value="P:cell redox homeostasis"/>
    <property type="evidence" value="ECO:0007669"/>
    <property type="project" value="TreeGrafter"/>
</dbReference>
<evidence type="ECO:0000256" key="7">
    <source>
        <dbReference type="PIRSR" id="PIRSR000077-4"/>
    </source>
</evidence>
<dbReference type="OrthoDB" id="530955at2"/>
<proteinExistence type="inferred from homology"/>
<evidence type="ECO:0000256" key="2">
    <source>
        <dbReference type="ARBA" id="ARBA00022448"/>
    </source>
</evidence>
<dbReference type="SUPFAM" id="SSF52833">
    <property type="entry name" value="Thioredoxin-like"/>
    <property type="match status" value="1"/>
</dbReference>
<evidence type="ECO:0000256" key="1">
    <source>
        <dbReference type="ARBA" id="ARBA00008987"/>
    </source>
</evidence>
<dbReference type="Gene3D" id="3.40.30.10">
    <property type="entry name" value="Glutaredoxin"/>
    <property type="match status" value="1"/>
</dbReference>
<dbReference type="HOGENOM" id="CLU_090389_10_2_3"/>
<dbReference type="CDD" id="cd02947">
    <property type="entry name" value="TRX_family"/>
    <property type="match status" value="1"/>
</dbReference>
<dbReference type="InterPro" id="IPR036249">
    <property type="entry name" value="Thioredoxin-like_sf"/>
</dbReference>
<keyword evidence="2" id="KW-0813">Transport</keyword>
<dbReference type="GO" id="GO:0005829">
    <property type="term" value="C:cytosol"/>
    <property type="evidence" value="ECO:0007669"/>
    <property type="project" value="TreeGrafter"/>
</dbReference>
<keyword evidence="5 7" id="KW-0676">Redox-active center</keyword>